<reference evidence="1 2" key="1">
    <citation type="submission" date="2022-01" db="EMBL/GenBank/DDBJ databases">
        <authorList>
            <person name="Xiong W."/>
            <person name="Schranz E."/>
        </authorList>
    </citation>
    <scope>NUCLEOTIDE SEQUENCE [LARGE SCALE GENOMIC DNA]</scope>
</reference>
<evidence type="ECO:0000313" key="1">
    <source>
        <dbReference type="EMBL" id="CAH1419167.1"/>
    </source>
</evidence>
<organism evidence="1 2">
    <name type="scientific">Lactuca virosa</name>
    <dbReference type="NCBI Taxonomy" id="75947"/>
    <lineage>
        <taxon>Eukaryota</taxon>
        <taxon>Viridiplantae</taxon>
        <taxon>Streptophyta</taxon>
        <taxon>Embryophyta</taxon>
        <taxon>Tracheophyta</taxon>
        <taxon>Spermatophyta</taxon>
        <taxon>Magnoliopsida</taxon>
        <taxon>eudicotyledons</taxon>
        <taxon>Gunneridae</taxon>
        <taxon>Pentapetalae</taxon>
        <taxon>asterids</taxon>
        <taxon>campanulids</taxon>
        <taxon>Asterales</taxon>
        <taxon>Asteraceae</taxon>
        <taxon>Cichorioideae</taxon>
        <taxon>Cichorieae</taxon>
        <taxon>Lactucinae</taxon>
        <taxon>Lactuca</taxon>
    </lineage>
</organism>
<dbReference type="PANTHER" id="PTHR48223">
    <property type="entry name" value="DEFECTIVE 2759, PUTATIVE ISOFORM 1-RELATED"/>
    <property type="match status" value="1"/>
</dbReference>
<dbReference type="PANTHER" id="PTHR48223:SF2">
    <property type="entry name" value="ABC TRANSMEMBRANE TYPE-1 DOMAIN-CONTAINING PROTEIN"/>
    <property type="match status" value="1"/>
</dbReference>
<sequence>MALVTRQVQGVYAPSRPSWKKGTKLSQNSKAFCTFQKIDITLYLNSVGPPFIHGSKRKSVRVSSFEGSDEGDEYIDRVRGSKWAKSPYISSNGGLTSLPTSSPSQDRTLEEHSWNERVETDHELMKCGILKRVWCNFFEFGCKNKDPHDYIHTPVPYSEHKVWCSCCKGVDPFVDWWTFTPCSLHQDGPCDILALCFQLQAISQISKQLWSWKRIHTNSFMATIGVL</sequence>
<dbReference type="Proteomes" id="UP001157418">
    <property type="component" value="Unassembled WGS sequence"/>
</dbReference>
<name>A0AAU9LXU1_9ASTR</name>
<protein>
    <submittedName>
        <fullName evidence="1">Uncharacterized protein</fullName>
    </submittedName>
</protein>
<keyword evidence="2" id="KW-1185">Reference proteome</keyword>
<comment type="caution">
    <text evidence="1">The sequence shown here is derived from an EMBL/GenBank/DDBJ whole genome shotgun (WGS) entry which is preliminary data.</text>
</comment>
<gene>
    <name evidence="1" type="ORF">LVIROSA_LOCUS6723</name>
</gene>
<evidence type="ECO:0000313" key="2">
    <source>
        <dbReference type="Proteomes" id="UP001157418"/>
    </source>
</evidence>
<proteinExistence type="predicted"/>
<accession>A0AAU9LXU1</accession>
<dbReference type="AlphaFoldDB" id="A0AAU9LXU1"/>
<dbReference type="EMBL" id="CAKMRJ010000224">
    <property type="protein sequence ID" value="CAH1419167.1"/>
    <property type="molecule type" value="Genomic_DNA"/>
</dbReference>